<dbReference type="AlphaFoldDB" id="H8XNT6"/>
<sequence length="301" mass="36043">MKKTIVLLTLILLLLSCKSKFTRIGDENANYIPYYLKVYEADSLYIIKEYEKSYAILDKLFNEYEPIDMDTYFEFSNYFELKVVLNKKIKPKNFDLLVSKYGYVKERILVDSLLNIYVKNKYRDFEKKYPELRKTYLATINVSLRDSIKKMNALDQMYRQKEQDLSKLKEIDTVNIQKINKFFDKYGYINKKVIGNSSIDNSQVSIEVMLLHTQPDYRLKTLMPKIHNYLLRGDASPLIYGKLYDQYLLYGGKEQYYGTYQTPKKIMMPLDTLNKRRKNIGLPSYGYERWRMKQLYPEKFN</sequence>
<reference evidence="2" key="2">
    <citation type="submission" date="2012-03" db="EMBL/GenBank/DDBJ databases">
        <title>Complete genome sequence of Flavobacterium indicum GPTSA100-9T, isolated from warm spring water.</title>
        <authorList>
            <person name="Barbier P."/>
            <person name="Houel A."/>
            <person name="Loux V."/>
            <person name="Poulain J."/>
            <person name="Bernardet J.-F."/>
            <person name="Touchon M."/>
            <person name="Duchaud E."/>
        </authorList>
    </citation>
    <scope>NUCLEOTIDE SEQUENCE [LARGE SCALE GENOMIC DNA]</scope>
    <source>
        <strain evidence="2">DSM 17447 / CIP 109464 / GPTSA100-9</strain>
    </source>
</reference>
<dbReference type="KEGG" id="fin:KQS_01040"/>
<dbReference type="eggNOG" id="ENOG502Z8M6">
    <property type="taxonomic scope" value="Bacteria"/>
</dbReference>
<dbReference type="OrthoDB" id="1490993at2"/>
<evidence type="ECO:0000313" key="1">
    <source>
        <dbReference type="EMBL" id="CCG52203.1"/>
    </source>
</evidence>
<organism evidence="1 2">
    <name type="scientific">Flavobacterium indicum (strain DSM 17447 / CIP 109464 / GPTSA100-9)</name>
    <dbReference type="NCBI Taxonomy" id="1094466"/>
    <lineage>
        <taxon>Bacteria</taxon>
        <taxon>Pseudomonadati</taxon>
        <taxon>Bacteroidota</taxon>
        <taxon>Flavobacteriia</taxon>
        <taxon>Flavobacteriales</taxon>
        <taxon>Flavobacteriaceae</taxon>
        <taxon>Flavobacterium</taxon>
    </lineage>
</organism>
<dbReference type="PATRIC" id="fig|1094466.5.peg.201"/>
<dbReference type="Proteomes" id="UP000007599">
    <property type="component" value="Chromosome I"/>
</dbReference>
<reference evidence="1 2" key="1">
    <citation type="journal article" date="2012" name="J. Bacteriol.">
        <title>Complete Genome Sequence of Flavobacterium indicum GPSTA100-9T, Isolated from Warm Spring Water.</title>
        <authorList>
            <person name="Barbier P."/>
            <person name="Houel A."/>
            <person name="Loux V."/>
            <person name="Poulain J."/>
            <person name="Bernardet J.F."/>
            <person name="Touchon M."/>
            <person name="Duchaud E."/>
        </authorList>
    </citation>
    <scope>NUCLEOTIDE SEQUENCE [LARGE SCALE GENOMIC DNA]</scope>
    <source>
        <strain evidence="2">DSM 17447 / CIP 109464 / GPTSA100-9</strain>
    </source>
</reference>
<dbReference type="RefSeq" id="WP_014387347.1">
    <property type="nucleotide sequence ID" value="NC_017025.1"/>
</dbReference>
<accession>H8XNT6</accession>
<dbReference type="EMBL" id="HE774682">
    <property type="protein sequence ID" value="CCG52203.1"/>
    <property type="molecule type" value="Genomic_DNA"/>
</dbReference>
<keyword evidence="1" id="KW-0449">Lipoprotein</keyword>
<keyword evidence="2" id="KW-1185">Reference proteome</keyword>
<proteinExistence type="predicted"/>
<evidence type="ECO:0000313" key="2">
    <source>
        <dbReference type="Proteomes" id="UP000007599"/>
    </source>
</evidence>
<dbReference type="STRING" id="1094466.KQS_01040"/>
<name>H8XNT6_FLAIG</name>
<dbReference type="HOGENOM" id="CLU_896437_0_0_10"/>
<dbReference type="PROSITE" id="PS51257">
    <property type="entry name" value="PROKAR_LIPOPROTEIN"/>
    <property type="match status" value="1"/>
</dbReference>
<protein>
    <submittedName>
        <fullName evidence="1">Hypothetical lipoprotein</fullName>
    </submittedName>
</protein>
<gene>
    <name evidence="1" type="ordered locus">KQS_01040</name>
</gene>